<dbReference type="InterPro" id="IPR050834">
    <property type="entry name" value="Glycosyltransf_2"/>
</dbReference>
<feature type="transmembrane region" description="Helical" evidence="1">
    <location>
        <begin position="237"/>
        <end position="266"/>
    </location>
</feature>
<keyword evidence="1" id="KW-0812">Transmembrane</keyword>
<proteinExistence type="predicted"/>
<feature type="transmembrane region" description="Helical" evidence="1">
    <location>
        <begin position="287"/>
        <end position="306"/>
    </location>
</feature>
<reference evidence="3 4" key="1">
    <citation type="journal article" date="2014" name="BMC Genomics">
        <title>Comparison of environmental and isolate Sulfobacillus genomes reveals diverse carbon, sulfur, nitrogen, and hydrogen metabolisms.</title>
        <authorList>
            <person name="Justice N.B."/>
            <person name="Norman A."/>
            <person name="Brown C.T."/>
            <person name="Singh A."/>
            <person name="Thomas B.C."/>
            <person name="Banfield J.F."/>
        </authorList>
    </citation>
    <scope>NUCLEOTIDE SEQUENCE [LARGE SCALE GENOMIC DNA]</scope>
    <source>
        <strain evidence="3">AMDSBA3</strain>
    </source>
</reference>
<feature type="domain" description="Glycosyltransferase 2-like" evidence="2">
    <location>
        <begin position="10"/>
        <end position="143"/>
    </location>
</feature>
<protein>
    <recommendedName>
        <fullName evidence="2">Glycosyltransferase 2-like domain-containing protein</fullName>
    </recommendedName>
</protein>
<evidence type="ECO:0000313" key="3">
    <source>
        <dbReference type="EMBL" id="PSR23044.1"/>
    </source>
</evidence>
<keyword evidence="1" id="KW-0472">Membrane</keyword>
<name>A0A2T2WLC6_9FIRM</name>
<accession>A0A2T2WLC6</accession>
<dbReference type="InterPro" id="IPR029044">
    <property type="entry name" value="Nucleotide-diphossugar_trans"/>
</dbReference>
<evidence type="ECO:0000259" key="2">
    <source>
        <dbReference type="Pfam" id="PF00535"/>
    </source>
</evidence>
<dbReference type="Proteomes" id="UP000241848">
    <property type="component" value="Unassembled WGS sequence"/>
</dbReference>
<dbReference type="AlphaFoldDB" id="A0A2T2WLC6"/>
<organism evidence="3 4">
    <name type="scientific">Sulfobacillus acidophilus</name>
    <dbReference type="NCBI Taxonomy" id="53633"/>
    <lineage>
        <taxon>Bacteria</taxon>
        <taxon>Bacillati</taxon>
        <taxon>Bacillota</taxon>
        <taxon>Clostridia</taxon>
        <taxon>Eubacteriales</taxon>
        <taxon>Clostridiales Family XVII. Incertae Sedis</taxon>
        <taxon>Sulfobacillus</taxon>
    </lineage>
</organism>
<keyword evidence="1" id="KW-1133">Transmembrane helix</keyword>
<sequence length="316" mass="34858">MEEQGVLSVSVVIPVYNQADLIGRTISACCQGRVLPCEVIIVNDGSTDDLRSAVAAVKDLQAVDIRVIDTAHGGPGRARDAGWRAASGDIIAFTDADAIPEPEWIAAALTGFTTDAIGAVEGKVVTSGVPRIFTHQVKNISGGRFMTANMFYRRAVIAEVGGFKSRYREDSDLAFSVLERGYAIPFVADCVVVHPPRQERWNFYFHKASRKRFEAVLFRNHPEIARRYLTRWQPTELLVVGGEVLCLLGIVLGVRSVVAGFAFLALGLPKRIAAWLDGRTYSGRDYLIVWVLTLMLVPVEAFYHWWGVVLPPKSRV</sequence>
<dbReference type="CDD" id="cd00761">
    <property type="entry name" value="Glyco_tranf_GTA_type"/>
    <property type="match status" value="1"/>
</dbReference>
<dbReference type="SUPFAM" id="SSF53448">
    <property type="entry name" value="Nucleotide-diphospho-sugar transferases"/>
    <property type="match status" value="1"/>
</dbReference>
<gene>
    <name evidence="3" type="ORF">C7B45_04520</name>
</gene>
<comment type="caution">
    <text evidence="3">The sequence shown here is derived from an EMBL/GenBank/DDBJ whole genome shotgun (WGS) entry which is preliminary data.</text>
</comment>
<dbReference type="PANTHER" id="PTHR43685:SF2">
    <property type="entry name" value="GLYCOSYLTRANSFERASE 2-LIKE DOMAIN-CONTAINING PROTEIN"/>
    <property type="match status" value="1"/>
</dbReference>
<dbReference type="PANTHER" id="PTHR43685">
    <property type="entry name" value="GLYCOSYLTRANSFERASE"/>
    <property type="match status" value="1"/>
</dbReference>
<dbReference type="InterPro" id="IPR001173">
    <property type="entry name" value="Glyco_trans_2-like"/>
</dbReference>
<evidence type="ECO:0000256" key="1">
    <source>
        <dbReference type="SAM" id="Phobius"/>
    </source>
</evidence>
<dbReference type="Gene3D" id="3.90.550.10">
    <property type="entry name" value="Spore Coat Polysaccharide Biosynthesis Protein SpsA, Chain A"/>
    <property type="match status" value="1"/>
</dbReference>
<dbReference type="Pfam" id="PF00535">
    <property type="entry name" value="Glycos_transf_2"/>
    <property type="match status" value="1"/>
</dbReference>
<evidence type="ECO:0000313" key="4">
    <source>
        <dbReference type="Proteomes" id="UP000241848"/>
    </source>
</evidence>
<dbReference type="EMBL" id="PXYV01000009">
    <property type="protein sequence ID" value="PSR23044.1"/>
    <property type="molecule type" value="Genomic_DNA"/>
</dbReference>